<dbReference type="Proteomes" id="UP000800097">
    <property type="component" value="Unassembled WGS sequence"/>
</dbReference>
<dbReference type="PANTHER" id="PTHR11136:SF0">
    <property type="entry name" value="DIHYDROFOLATE SYNTHETASE-RELATED"/>
    <property type="match status" value="1"/>
</dbReference>
<sequence>MGGLLDATNILENQVVSVITKIAHDHQTFLGRTLQEIAHHKAGILRPNVPYIVSALNEVQVQVVIDEVAQEIRAGPRLDVKRELTKELPTRLELRDWEKFAHKLPLAQREAIEMAWIAVRHALLSHGVSTTPLLGLLHRLRPLQLPGRYQKIPVPAVFGSSDRKILVDGAHNEDAAKALAVHVNRMTRHEIFTSGTTVSHPPACGRPITWVIAMSFSTDKDPRSFLRHILRPGDRLVLTAFNPVAGMPWVKPVPPDDLLQAAKDVMGDDVIAVTVPEQSVHRALMAAKYLSKEESGVVLTGSLYLVGDYFREERRYQRGDETSLELMERMDEQERQRINYWLSRLGAEEGRTAKEQEGRTEGEEEGRGAREEKYRQLLEEVAELDRQLKELAEKEEQLRREVDLAEAEADTEDLSRPPLEKDTEERGRRKEQSRQSSEQQELRRGSNNPYTRATQRTLAPTTVQVEDGEGSRSFKIRKHFASAGTRRSSQGKAA</sequence>
<dbReference type="GO" id="GO:0005739">
    <property type="term" value="C:mitochondrion"/>
    <property type="evidence" value="ECO:0007669"/>
    <property type="project" value="TreeGrafter"/>
</dbReference>
<comment type="similarity">
    <text evidence="1">Belongs to the folylpolyglutamate synthase family.</text>
</comment>
<dbReference type="GO" id="GO:0004326">
    <property type="term" value="F:tetrahydrofolylpolyglutamate synthase activity"/>
    <property type="evidence" value="ECO:0007669"/>
    <property type="project" value="InterPro"/>
</dbReference>
<dbReference type="GO" id="GO:0005524">
    <property type="term" value="F:ATP binding"/>
    <property type="evidence" value="ECO:0007669"/>
    <property type="project" value="UniProtKB-KW"/>
</dbReference>
<keyword evidence="9" id="KW-1185">Reference proteome</keyword>
<dbReference type="GO" id="GO:0008841">
    <property type="term" value="F:dihydrofolate synthase activity"/>
    <property type="evidence" value="ECO:0007669"/>
    <property type="project" value="TreeGrafter"/>
</dbReference>
<evidence type="ECO:0000256" key="5">
    <source>
        <dbReference type="ARBA" id="ARBA00022840"/>
    </source>
</evidence>
<keyword evidence="3" id="KW-0479">Metal-binding</keyword>
<accession>A0A6A6JPB3</accession>
<feature type="compositionally biased region" description="Polar residues" evidence="7">
    <location>
        <begin position="485"/>
        <end position="494"/>
    </location>
</feature>
<dbReference type="SUPFAM" id="SSF53244">
    <property type="entry name" value="MurD-like peptide ligases, peptide-binding domain"/>
    <property type="match status" value="1"/>
</dbReference>
<feature type="region of interest" description="Disordered" evidence="7">
    <location>
        <begin position="395"/>
        <end position="494"/>
    </location>
</feature>
<keyword evidence="2" id="KW-0436">Ligase</keyword>
<dbReference type="EMBL" id="ML986489">
    <property type="protein sequence ID" value="KAF2278085.1"/>
    <property type="molecule type" value="Genomic_DNA"/>
</dbReference>
<evidence type="ECO:0008006" key="10">
    <source>
        <dbReference type="Google" id="ProtNLM"/>
    </source>
</evidence>
<dbReference type="OrthoDB" id="5212574at2759"/>
<evidence type="ECO:0000256" key="3">
    <source>
        <dbReference type="ARBA" id="ARBA00022723"/>
    </source>
</evidence>
<evidence type="ECO:0000313" key="8">
    <source>
        <dbReference type="EMBL" id="KAF2278085.1"/>
    </source>
</evidence>
<feature type="compositionally biased region" description="Basic and acidic residues" evidence="7">
    <location>
        <begin position="413"/>
        <end position="433"/>
    </location>
</feature>
<evidence type="ECO:0000256" key="4">
    <source>
        <dbReference type="ARBA" id="ARBA00022741"/>
    </source>
</evidence>
<keyword evidence="6" id="KW-0460">Magnesium</keyword>
<evidence type="ECO:0000256" key="2">
    <source>
        <dbReference type="ARBA" id="ARBA00022598"/>
    </source>
</evidence>
<evidence type="ECO:0000313" key="9">
    <source>
        <dbReference type="Proteomes" id="UP000800097"/>
    </source>
</evidence>
<gene>
    <name evidence="8" type="ORF">EI97DRAFT_432167</name>
</gene>
<dbReference type="InterPro" id="IPR036615">
    <property type="entry name" value="Mur_ligase_C_dom_sf"/>
</dbReference>
<proteinExistence type="inferred from homology"/>
<evidence type="ECO:0000256" key="1">
    <source>
        <dbReference type="ARBA" id="ARBA00008276"/>
    </source>
</evidence>
<dbReference type="RefSeq" id="XP_033655624.1">
    <property type="nucleotide sequence ID" value="XM_033798104.1"/>
</dbReference>
<dbReference type="Gene3D" id="3.90.190.20">
    <property type="entry name" value="Mur ligase, C-terminal domain"/>
    <property type="match status" value="1"/>
</dbReference>
<reference evidence="8" key="1">
    <citation type="journal article" date="2020" name="Stud. Mycol.">
        <title>101 Dothideomycetes genomes: a test case for predicting lifestyles and emergence of pathogens.</title>
        <authorList>
            <person name="Haridas S."/>
            <person name="Albert R."/>
            <person name="Binder M."/>
            <person name="Bloem J."/>
            <person name="Labutti K."/>
            <person name="Salamov A."/>
            <person name="Andreopoulos B."/>
            <person name="Baker S."/>
            <person name="Barry K."/>
            <person name="Bills G."/>
            <person name="Bluhm B."/>
            <person name="Cannon C."/>
            <person name="Castanera R."/>
            <person name="Culley D."/>
            <person name="Daum C."/>
            <person name="Ezra D."/>
            <person name="Gonzalez J."/>
            <person name="Henrissat B."/>
            <person name="Kuo A."/>
            <person name="Liang C."/>
            <person name="Lipzen A."/>
            <person name="Lutzoni F."/>
            <person name="Magnuson J."/>
            <person name="Mondo S."/>
            <person name="Nolan M."/>
            <person name="Ohm R."/>
            <person name="Pangilinan J."/>
            <person name="Park H.-J."/>
            <person name="Ramirez L."/>
            <person name="Alfaro M."/>
            <person name="Sun H."/>
            <person name="Tritt A."/>
            <person name="Yoshinaga Y."/>
            <person name="Zwiers L.-H."/>
            <person name="Turgeon B."/>
            <person name="Goodwin S."/>
            <person name="Spatafora J."/>
            <person name="Crous P."/>
            <person name="Grigoriev I."/>
        </authorList>
    </citation>
    <scope>NUCLEOTIDE SEQUENCE</scope>
    <source>
        <strain evidence="8">CBS 379.55</strain>
    </source>
</reference>
<dbReference type="PANTHER" id="PTHR11136">
    <property type="entry name" value="FOLYLPOLYGLUTAMATE SYNTHASE-RELATED"/>
    <property type="match status" value="1"/>
</dbReference>
<feature type="region of interest" description="Disordered" evidence="7">
    <location>
        <begin position="349"/>
        <end position="372"/>
    </location>
</feature>
<dbReference type="InterPro" id="IPR001645">
    <property type="entry name" value="Folylpolyglutamate_synth"/>
</dbReference>
<dbReference type="InterPro" id="IPR036565">
    <property type="entry name" value="Mur-like_cat_sf"/>
</dbReference>
<keyword evidence="4" id="KW-0547">Nucleotide-binding</keyword>
<dbReference type="SUPFAM" id="SSF53623">
    <property type="entry name" value="MurD-like peptide ligases, catalytic domain"/>
    <property type="match status" value="1"/>
</dbReference>
<evidence type="ECO:0000256" key="7">
    <source>
        <dbReference type="SAM" id="MobiDB-lite"/>
    </source>
</evidence>
<evidence type="ECO:0000256" key="6">
    <source>
        <dbReference type="ARBA" id="ARBA00022842"/>
    </source>
</evidence>
<dbReference type="GeneID" id="54551279"/>
<dbReference type="GO" id="GO:0005829">
    <property type="term" value="C:cytosol"/>
    <property type="evidence" value="ECO:0007669"/>
    <property type="project" value="TreeGrafter"/>
</dbReference>
<name>A0A6A6JPB3_WESOR</name>
<dbReference type="Gene3D" id="3.40.1190.10">
    <property type="entry name" value="Mur-like, catalytic domain"/>
    <property type="match status" value="1"/>
</dbReference>
<protein>
    <recommendedName>
        <fullName evidence="10">Mur ligase</fullName>
    </recommendedName>
</protein>
<dbReference type="UniPathway" id="UPA00850"/>
<organism evidence="8 9">
    <name type="scientific">Westerdykella ornata</name>
    <dbReference type="NCBI Taxonomy" id="318751"/>
    <lineage>
        <taxon>Eukaryota</taxon>
        <taxon>Fungi</taxon>
        <taxon>Dikarya</taxon>
        <taxon>Ascomycota</taxon>
        <taxon>Pezizomycotina</taxon>
        <taxon>Dothideomycetes</taxon>
        <taxon>Pleosporomycetidae</taxon>
        <taxon>Pleosporales</taxon>
        <taxon>Sporormiaceae</taxon>
        <taxon>Westerdykella</taxon>
    </lineage>
</organism>
<dbReference type="GO" id="GO:0046872">
    <property type="term" value="F:metal ion binding"/>
    <property type="evidence" value="ECO:0007669"/>
    <property type="project" value="UniProtKB-KW"/>
</dbReference>
<keyword evidence="5" id="KW-0067">ATP-binding</keyword>
<feature type="compositionally biased region" description="Polar residues" evidence="7">
    <location>
        <begin position="447"/>
        <end position="464"/>
    </location>
</feature>
<dbReference type="AlphaFoldDB" id="A0A6A6JPB3"/>